<dbReference type="PANTHER" id="PTHR38133:SF1">
    <property type="entry name" value="SLR1429 PROTEIN"/>
    <property type="match status" value="1"/>
</dbReference>
<reference evidence="3 4" key="1">
    <citation type="submission" date="2019-06" db="EMBL/GenBank/DDBJ databases">
        <authorList>
            <person name="Li J."/>
        </authorList>
    </citation>
    <scope>NUCLEOTIDE SEQUENCE [LARGE SCALE GENOMIC DNA]</scope>
    <source>
        <strain evidence="3 4">LMG 28165</strain>
    </source>
</reference>
<proteinExistence type="predicted"/>
<gene>
    <name evidence="3" type="ORF">FHE74_01250</name>
</gene>
<dbReference type="RefSeq" id="WP_139464614.1">
    <property type="nucleotide sequence ID" value="NZ_VDHJ01000002.1"/>
</dbReference>
<evidence type="ECO:0000313" key="3">
    <source>
        <dbReference type="EMBL" id="TNL99698.1"/>
    </source>
</evidence>
<dbReference type="InterPro" id="IPR007527">
    <property type="entry name" value="Znf_SWIM"/>
</dbReference>
<name>A0A5C4U623_9CORY</name>
<protein>
    <recommendedName>
        <fullName evidence="2">SWIM-type domain-containing protein</fullName>
    </recommendedName>
</protein>
<sequence>MADTKRPREGNVIYANFGARTRVNSADEIPRRPVATQLCPVANRLSTLTLALADQGRINRGRQYARAGNVVELDIKNGAAHARVAGSQNSPFTTSLILPYRTADDLSTLTRTIVESHNGLARMRRGDVDDEVLDLLLAAEPQDVRFACDCPDHAGVCKHAIALADRLISRIDADPSLAFHLRGMTMQSVEQAALVHAKDVAQESSTAGSERFWEAGDLPELPRPKVAPALDDSDVELLHKAMRVVSFTSIDQLRAVSDLEDLYHHLTK</sequence>
<dbReference type="PANTHER" id="PTHR38133">
    <property type="entry name" value="SLR1429 PROTEIN"/>
    <property type="match status" value="1"/>
</dbReference>
<keyword evidence="1" id="KW-0863">Zinc-finger</keyword>
<organism evidence="3 4">
    <name type="scientific">Corynebacterium tapiri</name>
    <dbReference type="NCBI Taxonomy" id="1448266"/>
    <lineage>
        <taxon>Bacteria</taxon>
        <taxon>Bacillati</taxon>
        <taxon>Actinomycetota</taxon>
        <taxon>Actinomycetes</taxon>
        <taxon>Mycobacteriales</taxon>
        <taxon>Corynebacteriaceae</taxon>
        <taxon>Corynebacterium</taxon>
    </lineage>
</organism>
<evidence type="ECO:0000259" key="2">
    <source>
        <dbReference type="PROSITE" id="PS50966"/>
    </source>
</evidence>
<dbReference type="PROSITE" id="PS50966">
    <property type="entry name" value="ZF_SWIM"/>
    <property type="match status" value="1"/>
</dbReference>
<evidence type="ECO:0000256" key="1">
    <source>
        <dbReference type="PROSITE-ProRule" id="PRU00325"/>
    </source>
</evidence>
<dbReference type="OrthoDB" id="188274at2"/>
<dbReference type="AlphaFoldDB" id="A0A5C4U623"/>
<dbReference type="GO" id="GO:0008270">
    <property type="term" value="F:zinc ion binding"/>
    <property type="evidence" value="ECO:0007669"/>
    <property type="project" value="UniProtKB-KW"/>
</dbReference>
<evidence type="ECO:0000313" key="4">
    <source>
        <dbReference type="Proteomes" id="UP000312032"/>
    </source>
</evidence>
<keyword evidence="1" id="KW-0479">Metal-binding</keyword>
<dbReference type="EMBL" id="VDHJ01000002">
    <property type="protein sequence ID" value="TNL99698.1"/>
    <property type="molecule type" value="Genomic_DNA"/>
</dbReference>
<keyword evidence="1" id="KW-0862">Zinc</keyword>
<dbReference type="Proteomes" id="UP000312032">
    <property type="component" value="Unassembled WGS sequence"/>
</dbReference>
<accession>A0A5C4U623</accession>
<keyword evidence="4" id="KW-1185">Reference proteome</keyword>
<comment type="caution">
    <text evidence="3">The sequence shown here is derived from an EMBL/GenBank/DDBJ whole genome shotgun (WGS) entry which is preliminary data.</text>
</comment>
<feature type="domain" description="SWIM-type" evidence="2">
    <location>
        <begin position="133"/>
        <end position="168"/>
    </location>
</feature>